<reference evidence="3" key="1">
    <citation type="submission" date="2021-06" db="EMBL/GenBank/DDBJ databases">
        <authorList>
            <person name="Kallberg Y."/>
            <person name="Tangrot J."/>
            <person name="Rosling A."/>
        </authorList>
    </citation>
    <scope>NUCLEOTIDE SEQUENCE</scope>
    <source>
        <strain evidence="3">MT106</strain>
    </source>
</reference>
<dbReference type="PANTHER" id="PTHR45614:SF150">
    <property type="entry name" value="MYB-LIKE DNA-BINDING DOMAIN CONTAINING PROTEIN, EXPRESSED"/>
    <property type="match status" value="1"/>
</dbReference>
<dbReference type="GO" id="GO:0000978">
    <property type="term" value="F:RNA polymerase II cis-regulatory region sequence-specific DNA binding"/>
    <property type="evidence" value="ECO:0007669"/>
    <property type="project" value="TreeGrafter"/>
</dbReference>
<dbReference type="OrthoDB" id="2143914at2759"/>
<dbReference type="GO" id="GO:0000981">
    <property type="term" value="F:DNA-binding transcription factor activity, RNA polymerase II-specific"/>
    <property type="evidence" value="ECO:0007669"/>
    <property type="project" value="TreeGrafter"/>
</dbReference>
<dbReference type="AlphaFoldDB" id="A0A9N8VUD4"/>
<dbReference type="EMBL" id="CAJVPL010000177">
    <property type="protein sequence ID" value="CAG8460336.1"/>
    <property type="molecule type" value="Genomic_DNA"/>
</dbReference>
<dbReference type="InterPro" id="IPR050560">
    <property type="entry name" value="MYB_TF"/>
</dbReference>
<feature type="domain" description="HTH myb-type" evidence="2">
    <location>
        <begin position="10"/>
        <end position="64"/>
    </location>
</feature>
<sequence>MAIFSEPLGNTRVTRNRWTFKEDETLRELYRKNGPKWSLIAKSHKTRSAKQCRERWLNQLSDYEPRLSTKKRSESTTCTKNLEEAGQKSLSIWTADSSTKLPLLQIAPNTVGQLSLF</sequence>
<dbReference type="InterPro" id="IPR009057">
    <property type="entry name" value="Homeodomain-like_sf"/>
</dbReference>
<accession>A0A9N8VUD4</accession>
<dbReference type="SUPFAM" id="SSF46689">
    <property type="entry name" value="Homeodomain-like"/>
    <property type="match status" value="1"/>
</dbReference>
<evidence type="ECO:0000259" key="1">
    <source>
        <dbReference type="PROSITE" id="PS50090"/>
    </source>
</evidence>
<proteinExistence type="predicted"/>
<comment type="caution">
    <text evidence="3">The sequence shown here is derived from an EMBL/GenBank/DDBJ whole genome shotgun (WGS) entry which is preliminary data.</text>
</comment>
<keyword evidence="4" id="KW-1185">Reference proteome</keyword>
<dbReference type="Pfam" id="PF00249">
    <property type="entry name" value="Myb_DNA-binding"/>
    <property type="match status" value="1"/>
</dbReference>
<dbReference type="PANTHER" id="PTHR45614">
    <property type="entry name" value="MYB PROTEIN-RELATED"/>
    <property type="match status" value="1"/>
</dbReference>
<dbReference type="SMART" id="SM00717">
    <property type="entry name" value="SANT"/>
    <property type="match status" value="1"/>
</dbReference>
<organism evidence="3 4">
    <name type="scientific">Ambispora gerdemannii</name>
    <dbReference type="NCBI Taxonomy" id="144530"/>
    <lineage>
        <taxon>Eukaryota</taxon>
        <taxon>Fungi</taxon>
        <taxon>Fungi incertae sedis</taxon>
        <taxon>Mucoromycota</taxon>
        <taxon>Glomeromycotina</taxon>
        <taxon>Glomeromycetes</taxon>
        <taxon>Archaeosporales</taxon>
        <taxon>Ambisporaceae</taxon>
        <taxon>Ambispora</taxon>
    </lineage>
</organism>
<dbReference type="PROSITE" id="PS51294">
    <property type="entry name" value="HTH_MYB"/>
    <property type="match status" value="1"/>
</dbReference>
<feature type="domain" description="Myb-like" evidence="1">
    <location>
        <begin position="10"/>
        <end position="60"/>
    </location>
</feature>
<dbReference type="InterPro" id="IPR017930">
    <property type="entry name" value="Myb_dom"/>
</dbReference>
<dbReference type="InterPro" id="IPR001005">
    <property type="entry name" value="SANT/Myb"/>
</dbReference>
<evidence type="ECO:0000313" key="3">
    <source>
        <dbReference type="EMBL" id="CAG8460336.1"/>
    </source>
</evidence>
<gene>
    <name evidence="3" type="ORF">AGERDE_LOCUS2217</name>
</gene>
<dbReference type="GO" id="GO:0005634">
    <property type="term" value="C:nucleus"/>
    <property type="evidence" value="ECO:0007669"/>
    <property type="project" value="TreeGrafter"/>
</dbReference>
<dbReference type="Gene3D" id="1.10.10.60">
    <property type="entry name" value="Homeodomain-like"/>
    <property type="match status" value="1"/>
</dbReference>
<protein>
    <submittedName>
        <fullName evidence="3">2382_t:CDS:1</fullName>
    </submittedName>
</protein>
<evidence type="ECO:0000259" key="2">
    <source>
        <dbReference type="PROSITE" id="PS51294"/>
    </source>
</evidence>
<evidence type="ECO:0000313" key="4">
    <source>
        <dbReference type="Proteomes" id="UP000789831"/>
    </source>
</evidence>
<name>A0A9N8VUD4_9GLOM</name>
<dbReference type="PROSITE" id="PS50090">
    <property type="entry name" value="MYB_LIKE"/>
    <property type="match status" value="1"/>
</dbReference>
<dbReference type="CDD" id="cd00167">
    <property type="entry name" value="SANT"/>
    <property type="match status" value="1"/>
</dbReference>
<dbReference type="Proteomes" id="UP000789831">
    <property type="component" value="Unassembled WGS sequence"/>
</dbReference>